<dbReference type="PANTHER" id="PTHR35585:SF1">
    <property type="entry name" value="HHE DOMAIN PROTEIN (AFU_ORTHOLOGUE AFUA_4G00730)"/>
    <property type="match status" value="1"/>
</dbReference>
<accession>A0A1C6USD5</accession>
<reference evidence="2 3" key="1">
    <citation type="submission" date="2016-06" db="EMBL/GenBank/DDBJ databases">
        <authorList>
            <person name="Kjaerup R.B."/>
            <person name="Dalgaard T.S."/>
            <person name="Juul-Madsen H.R."/>
        </authorList>
    </citation>
    <scope>NUCLEOTIDE SEQUENCE [LARGE SCALE GENOMIC DNA]</scope>
    <source>
        <strain evidence="2 3">DSM 45577</strain>
    </source>
</reference>
<dbReference type="PANTHER" id="PTHR35585">
    <property type="entry name" value="HHE DOMAIN PROTEIN (AFU_ORTHOLOGUE AFUA_4G00730)"/>
    <property type="match status" value="1"/>
</dbReference>
<proteinExistence type="predicted"/>
<organism evidence="2 3">
    <name type="scientific">Micromonospora yangpuensis</name>
    <dbReference type="NCBI Taxonomy" id="683228"/>
    <lineage>
        <taxon>Bacteria</taxon>
        <taxon>Bacillati</taxon>
        <taxon>Actinomycetota</taxon>
        <taxon>Actinomycetes</taxon>
        <taxon>Micromonosporales</taxon>
        <taxon>Micromonosporaceae</taxon>
        <taxon>Micromonospora</taxon>
    </lineage>
</organism>
<evidence type="ECO:0000313" key="2">
    <source>
        <dbReference type="EMBL" id="SCL56985.1"/>
    </source>
</evidence>
<dbReference type="STRING" id="683228.GA0070617_3400"/>
<dbReference type="EMBL" id="FMIA01000002">
    <property type="protein sequence ID" value="SCL56985.1"/>
    <property type="molecule type" value="Genomic_DNA"/>
</dbReference>
<feature type="domain" description="Hemerythrin-like" evidence="1">
    <location>
        <begin position="23"/>
        <end position="140"/>
    </location>
</feature>
<dbReference type="OrthoDB" id="9793637at2"/>
<gene>
    <name evidence="2" type="ORF">GA0070617_3400</name>
</gene>
<protein>
    <submittedName>
        <fullName evidence="2">Hemerythrin HHE cation binding domain-containing protein</fullName>
    </submittedName>
</protein>
<dbReference type="Pfam" id="PF01814">
    <property type="entry name" value="Hemerythrin"/>
    <property type="match status" value="1"/>
</dbReference>
<dbReference type="Proteomes" id="UP000198937">
    <property type="component" value="Unassembled WGS sequence"/>
</dbReference>
<dbReference type="InterPro" id="IPR012312">
    <property type="entry name" value="Hemerythrin-like"/>
</dbReference>
<evidence type="ECO:0000259" key="1">
    <source>
        <dbReference type="Pfam" id="PF01814"/>
    </source>
</evidence>
<keyword evidence="3" id="KW-1185">Reference proteome</keyword>
<dbReference type="AlphaFoldDB" id="A0A1C6USD5"/>
<sequence>MTVHLPPLPPGPDEGYRPGGRSLVDIVDDEHRHLLELLDAALAPDTPQPRRRELLDVFTAMLSRHLSGEEQYVFPATRVAVPDAAARIDRELTCDAELLAAVRGLTEHSLPEVTDRLRRHVEAVDALVGSLRAHATDEELIRLGNRMEIAEEAAPTRPHPGNPHTPPWNRIVDPAVGVLDKVRDVVSRRHTRLSDLRPPRD</sequence>
<name>A0A1C6USD5_9ACTN</name>
<dbReference type="RefSeq" id="WP_091446542.1">
    <property type="nucleotide sequence ID" value="NZ_BMMJ01000018.1"/>
</dbReference>
<dbReference type="Gene3D" id="1.20.120.520">
    <property type="entry name" value="nmb1532 protein domain like"/>
    <property type="match status" value="1"/>
</dbReference>
<evidence type="ECO:0000313" key="3">
    <source>
        <dbReference type="Proteomes" id="UP000198937"/>
    </source>
</evidence>